<organism evidence="5 6">
    <name type="scientific">Anopheles dirus</name>
    <dbReference type="NCBI Taxonomy" id="7168"/>
    <lineage>
        <taxon>Eukaryota</taxon>
        <taxon>Metazoa</taxon>
        <taxon>Ecdysozoa</taxon>
        <taxon>Arthropoda</taxon>
        <taxon>Hexapoda</taxon>
        <taxon>Insecta</taxon>
        <taxon>Pterygota</taxon>
        <taxon>Neoptera</taxon>
        <taxon>Endopterygota</taxon>
        <taxon>Diptera</taxon>
        <taxon>Nematocera</taxon>
        <taxon>Culicoidea</taxon>
        <taxon>Culicidae</taxon>
        <taxon>Anophelinae</taxon>
        <taxon>Anopheles</taxon>
    </lineage>
</organism>
<dbReference type="Proteomes" id="UP000075884">
    <property type="component" value="Unassembled WGS sequence"/>
</dbReference>
<dbReference type="AlphaFoldDB" id="A0A182NA48"/>
<protein>
    <recommendedName>
        <fullName evidence="4">RRM domain-containing protein</fullName>
    </recommendedName>
</protein>
<reference evidence="6" key="1">
    <citation type="submission" date="2013-03" db="EMBL/GenBank/DDBJ databases">
        <title>The Genome Sequence of Anopheles dirus WRAIR2.</title>
        <authorList>
            <consortium name="The Broad Institute Genomics Platform"/>
            <person name="Neafsey D.E."/>
            <person name="Walton C."/>
            <person name="Walker B."/>
            <person name="Young S.K."/>
            <person name="Zeng Q."/>
            <person name="Gargeya S."/>
            <person name="Fitzgerald M."/>
            <person name="Haas B."/>
            <person name="Abouelleil A."/>
            <person name="Allen A.W."/>
            <person name="Alvarado L."/>
            <person name="Arachchi H.M."/>
            <person name="Berlin A.M."/>
            <person name="Chapman S.B."/>
            <person name="Gainer-Dewar J."/>
            <person name="Goldberg J."/>
            <person name="Griggs A."/>
            <person name="Gujja S."/>
            <person name="Hansen M."/>
            <person name="Howarth C."/>
            <person name="Imamovic A."/>
            <person name="Ireland A."/>
            <person name="Larimer J."/>
            <person name="McCowan C."/>
            <person name="Murphy C."/>
            <person name="Pearson M."/>
            <person name="Poon T.W."/>
            <person name="Priest M."/>
            <person name="Roberts A."/>
            <person name="Saif S."/>
            <person name="Shea T."/>
            <person name="Sisk P."/>
            <person name="Sykes S."/>
            <person name="Wortman J."/>
            <person name="Nusbaum C."/>
            <person name="Birren B."/>
        </authorList>
    </citation>
    <scope>NUCLEOTIDE SEQUENCE [LARGE SCALE GENOMIC DNA]</scope>
    <source>
        <strain evidence="6">WRAIR2</strain>
    </source>
</reference>
<feature type="domain" description="RRM" evidence="4">
    <location>
        <begin position="27"/>
        <end position="96"/>
    </location>
</feature>
<dbReference type="STRING" id="7168.A0A182NA48"/>
<reference evidence="5" key="2">
    <citation type="submission" date="2020-05" db="UniProtKB">
        <authorList>
            <consortium name="EnsemblMetazoa"/>
        </authorList>
    </citation>
    <scope>IDENTIFICATION</scope>
    <source>
        <strain evidence="5">WRAIR2</strain>
    </source>
</reference>
<dbReference type="InterPro" id="IPR050621">
    <property type="entry name" value="Tudor_domain_containing"/>
</dbReference>
<evidence type="ECO:0000313" key="5">
    <source>
        <dbReference type="EnsemblMetazoa" id="ADIR004524-PA"/>
    </source>
</evidence>
<evidence type="ECO:0000256" key="2">
    <source>
        <dbReference type="PROSITE-ProRule" id="PRU00176"/>
    </source>
</evidence>
<dbReference type="SUPFAM" id="SSF54928">
    <property type="entry name" value="RNA-binding domain, RBD"/>
    <property type="match status" value="1"/>
</dbReference>
<keyword evidence="6" id="KW-1185">Reference proteome</keyword>
<dbReference type="PANTHER" id="PTHR22948:SF76">
    <property type="entry name" value="FI20010P1-RELATED"/>
    <property type="match status" value="1"/>
</dbReference>
<dbReference type="InterPro" id="IPR002999">
    <property type="entry name" value="Tudor"/>
</dbReference>
<evidence type="ECO:0000256" key="3">
    <source>
        <dbReference type="SAM" id="MobiDB-lite"/>
    </source>
</evidence>
<dbReference type="GO" id="GO:0003723">
    <property type="term" value="F:RNA binding"/>
    <property type="evidence" value="ECO:0007669"/>
    <property type="project" value="UniProtKB-UniRule"/>
</dbReference>
<dbReference type="PANTHER" id="PTHR22948">
    <property type="entry name" value="TUDOR DOMAIN CONTAINING PROTEIN"/>
    <property type="match status" value="1"/>
</dbReference>
<evidence type="ECO:0000259" key="4">
    <source>
        <dbReference type="PROSITE" id="PS50102"/>
    </source>
</evidence>
<evidence type="ECO:0000313" key="6">
    <source>
        <dbReference type="Proteomes" id="UP000075884"/>
    </source>
</evidence>
<dbReference type="InterPro" id="IPR012677">
    <property type="entry name" value="Nucleotide-bd_a/b_plait_sf"/>
</dbReference>
<feature type="compositionally biased region" description="Basic and acidic residues" evidence="3">
    <location>
        <begin position="7"/>
        <end position="20"/>
    </location>
</feature>
<dbReference type="EnsemblMetazoa" id="ADIR004524-RA">
    <property type="protein sequence ID" value="ADIR004524-PA"/>
    <property type="gene ID" value="ADIR004524"/>
</dbReference>
<accession>A0A182NA48</accession>
<dbReference type="Pfam" id="PF00567">
    <property type="entry name" value="TUDOR"/>
    <property type="match status" value="1"/>
</dbReference>
<name>A0A182NA48_9DIPT</name>
<dbReference type="SMART" id="SM00333">
    <property type="entry name" value="TUDOR"/>
    <property type="match status" value="1"/>
</dbReference>
<dbReference type="SUPFAM" id="SSF63748">
    <property type="entry name" value="Tudor/PWWP/MBT"/>
    <property type="match status" value="2"/>
</dbReference>
<dbReference type="VEuPathDB" id="VectorBase:ADIR004524"/>
<dbReference type="InterPro" id="IPR000504">
    <property type="entry name" value="RRM_dom"/>
</dbReference>
<evidence type="ECO:0000256" key="1">
    <source>
        <dbReference type="ARBA" id="ARBA00022884"/>
    </source>
</evidence>
<dbReference type="SUPFAM" id="SSF144232">
    <property type="entry name" value="HIT/MYND zinc finger-like"/>
    <property type="match status" value="1"/>
</dbReference>
<dbReference type="InterPro" id="IPR035979">
    <property type="entry name" value="RBD_domain_sf"/>
</dbReference>
<dbReference type="Gene3D" id="3.30.70.330">
    <property type="match status" value="1"/>
</dbReference>
<feature type="region of interest" description="Disordered" evidence="3">
    <location>
        <begin position="1"/>
        <end position="20"/>
    </location>
</feature>
<sequence length="702" mass="79341">MAAAMEGVDHESSENWKIEHEEEKERKKIIVHNVSDITIEGLRRLCNNYGTVVNVYKPKTHGFAFIEFTNENQAALAIKQLNLKLGFRYHADFAQEKEAISAAPASEPDVAMTDEDWEQASVKRRFNVGFSLPLPILFPKREPLGTSANYRSTGSGTHLRHTDPESFFRIYKVAEFFECIQGLDYDTKLRQERLDALQKTATNDRNHYDGDQRFIYSGLSEKERERFDDITFCVVCKGYGAVYCIHCRTFYCSVQHQKQHYDVHTLQCGKESTNHALDVTKPVEASADACNGLKRDPLPPKVKVFITGILTPDRFYVRSAEAAADREYIKTLGDCAKAALGAVPAVSVQKLAVGEILLALYEPLGIHGRVLVTEVGADESKCVFIDHGVVAFVSNDKLLLIDDNEVLRRKVQVYKVCLTDITDEYGEREKAVIYLRKLRGRPLQMKYRLEANNIVDVQLHTPEGDSVNDRINRLIIIPPILCSDTSKYDDPVRDVRSEAFIKYNEVPQTEPSLGASKRIMILNRTTILLDARVTWIAMEDLPYLENLQNMLECYGKKVSEFRQSYVPREGEMCLVRCLNHWYRGVCHETAGDGKPAVFLCDFGCMTLVDLSNIRKIPAQLATKTVRTHDGIVHGLAEAKSDGLTLDSIFLDIYIPENEAILADISQHSVEKPTQSVGSENEIQTLLDLHELASLLKTREVNK</sequence>
<dbReference type="Pfam" id="PF00076">
    <property type="entry name" value="RRM_1"/>
    <property type="match status" value="1"/>
</dbReference>
<dbReference type="SMART" id="SM00360">
    <property type="entry name" value="RRM"/>
    <property type="match status" value="1"/>
</dbReference>
<dbReference type="Gene3D" id="2.30.30.140">
    <property type="match status" value="1"/>
</dbReference>
<dbReference type="PROSITE" id="PS50102">
    <property type="entry name" value="RRM"/>
    <property type="match status" value="1"/>
</dbReference>
<proteinExistence type="predicted"/>
<keyword evidence="1 2" id="KW-0694">RNA-binding</keyword>